<protein>
    <submittedName>
        <fullName evidence="2">KAP family NTPase</fullName>
    </submittedName>
</protein>
<dbReference type="EMBL" id="CP104205">
    <property type="protein sequence ID" value="UWX54895.1"/>
    <property type="molecule type" value="Genomic_DNA"/>
</dbReference>
<dbReference type="InterPro" id="IPR027417">
    <property type="entry name" value="P-loop_NTPase"/>
</dbReference>
<reference evidence="2" key="1">
    <citation type="submission" date="2022-09" db="EMBL/GenBank/DDBJ databases">
        <title>Maribacter litopenaei sp. nov., isolated from the intestinal tract of the Pacific White Shrimp, Litopenaeus vannamei.</title>
        <authorList>
            <person name="Kim S.Y."/>
            <person name="Hwang C.Y."/>
        </authorList>
    </citation>
    <scope>NUCLEOTIDE SEQUENCE</scope>
    <source>
        <strain evidence="2">HL-LV01</strain>
    </source>
</reference>
<sequence>MESKRLSHKPLEIPEDNPFLNCKLEREQYADVLTNIVENYSDGFVLAIDNGWGHGKTTFIKMWQQKLKNEEFSTLYFNAWENDFQDEVILALISELSELRDKSKRNFDDLVGKTAKFMSKVAPAAIKGAAAKLVGDEAISEVIKAGVEFTTDEVESSLKEIKERKKGILEFRETLQKFAEGVDDDKPIVFFIDELDRCRPNYSVKIRKK</sequence>
<keyword evidence="3" id="KW-1185">Reference proteome</keyword>
<dbReference type="Gene3D" id="3.40.50.300">
    <property type="entry name" value="P-loop containing nucleotide triphosphate hydrolases"/>
    <property type="match status" value="1"/>
</dbReference>
<dbReference type="RefSeq" id="WP_260572749.1">
    <property type="nucleotide sequence ID" value="NZ_CP104205.1"/>
</dbReference>
<evidence type="ECO:0000313" key="3">
    <source>
        <dbReference type="Proteomes" id="UP001059209"/>
    </source>
</evidence>
<dbReference type="Pfam" id="PF07693">
    <property type="entry name" value="KAP_NTPase"/>
    <property type="match status" value="1"/>
</dbReference>
<name>A0ABY5Y793_9FLAO</name>
<dbReference type="SUPFAM" id="SSF52540">
    <property type="entry name" value="P-loop containing nucleoside triphosphate hydrolases"/>
    <property type="match status" value="1"/>
</dbReference>
<evidence type="ECO:0000313" key="2">
    <source>
        <dbReference type="EMBL" id="UWX54895.1"/>
    </source>
</evidence>
<accession>A0ABY5Y793</accession>
<evidence type="ECO:0000259" key="1">
    <source>
        <dbReference type="Pfam" id="PF07693"/>
    </source>
</evidence>
<proteinExistence type="predicted"/>
<dbReference type="InterPro" id="IPR011646">
    <property type="entry name" value="KAP_P-loop"/>
</dbReference>
<dbReference type="Proteomes" id="UP001059209">
    <property type="component" value="Chromosome"/>
</dbReference>
<feature type="domain" description="KAP NTPase" evidence="1">
    <location>
        <begin position="26"/>
        <end position="202"/>
    </location>
</feature>
<gene>
    <name evidence="2" type="ORF">NYZ99_19505</name>
</gene>
<organism evidence="2 3">
    <name type="scientific">Maribacter litopenaei</name>
    <dbReference type="NCBI Taxonomy" id="2976127"/>
    <lineage>
        <taxon>Bacteria</taxon>
        <taxon>Pseudomonadati</taxon>
        <taxon>Bacteroidota</taxon>
        <taxon>Flavobacteriia</taxon>
        <taxon>Flavobacteriales</taxon>
        <taxon>Flavobacteriaceae</taxon>
        <taxon>Maribacter</taxon>
    </lineage>
</organism>